<dbReference type="eggNOG" id="ENOG502SK9A">
    <property type="taxonomic scope" value="Eukaryota"/>
</dbReference>
<keyword evidence="3" id="KW-1185">Reference proteome</keyword>
<dbReference type="AlphaFoldDB" id="E4V3M3"/>
<protein>
    <recommendedName>
        <fullName evidence="4">DNA (cytosine-5)-methyltransferase 1 replication foci domain-containing protein</fullName>
    </recommendedName>
</protein>
<reference evidence="3" key="1">
    <citation type="journal article" date="2012" name="MBio">
        <title>Comparative genome analysis of Trichophyton rubrum and related dermatophytes reveals candidate genes involved in infection.</title>
        <authorList>
            <person name="Martinez D.A."/>
            <person name="Oliver B.G."/>
            <person name="Graeser Y."/>
            <person name="Goldberg J.M."/>
            <person name="Li W."/>
            <person name="Martinez-Rossi N.M."/>
            <person name="Monod M."/>
            <person name="Shelest E."/>
            <person name="Barton R.C."/>
            <person name="Birch E."/>
            <person name="Brakhage A.A."/>
            <person name="Chen Z."/>
            <person name="Gurr S.J."/>
            <person name="Heiman D."/>
            <person name="Heitman J."/>
            <person name="Kosti I."/>
            <person name="Rossi A."/>
            <person name="Saif S."/>
            <person name="Samalova M."/>
            <person name="Saunders C.W."/>
            <person name="Shea T."/>
            <person name="Summerbell R.C."/>
            <person name="Xu J."/>
            <person name="Young S."/>
            <person name="Zeng Q."/>
            <person name="Birren B.W."/>
            <person name="Cuomo C.A."/>
            <person name="White T.C."/>
        </authorList>
    </citation>
    <scope>NUCLEOTIDE SEQUENCE [LARGE SCALE GENOMIC DNA]</scope>
    <source>
        <strain evidence="3">ATCC MYA-4604 / CBS 118893</strain>
    </source>
</reference>
<dbReference type="Proteomes" id="UP000002669">
    <property type="component" value="Unassembled WGS sequence"/>
</dbReference>
<evidence type="ECO:0008006" key="4">
    <source>
        <dbReference type="Google" id="ProtNLM"/>
    </source>
</evidence>
<feature type="compositionally biased region" description="Basic residues" evidence="1">
    <location>
        <begin position="400"/>
        <end position="412"/>
    </location>
</feature>
<feature type="compositionally biased region" description="Acidic residues" evidence="1">
    <location>
        <begin position="381"/>
        <end position="396"/>
    </location>
</feature>
<gene>
    <name evidence="2" type="ORF">MGYG_07603</name>
</gene>
<sequence>MRLSVLSTFDKHPKHLELCVNTVRHHGGFEDMTARIEKVLASKDPALTDENDWEEFTLKDVKVYIPGKTRYANILSASEDNPLTVTGQLEEVDEGQESLVLDGDYLQKRVVIQNVTHYAYGQDGDGGVGIWAAGDAGWFSISPAKGYKPMFNEVVEAVDLLYFLVDQHQPKKRKRKNRKLTWELLLDEYTRHTHGACEDAEESLEVFHKHHEFLIRQMVQGREDIDWPSTLVYSHLREEFPDLFNDNDSEEDSKSDVVMGNSFFEDITKPEKSQANAIFEIILDMKDAGLLAQRKLHLKSVAEELLEKYEMSSLEDAINLVNSRAGSVIKLMDEAQGTSSDWNRRAIYRQLQEATELSDIPPVGATPLQRRQNIDASESGSEPEEEDEDEDEDEEEVPVKKNRKRRNRKSILRPKTSEKAGKRNRDYASVDSEDDMEDILVAEDTPTKGGAQLIHESSPPAENGDHPYFNGEVDQGDSATTNGHIPPDTWVCPVAGCGKQIPKATLKRSKGAIDDHSLVHADDTQSKLDLVFAEQRLNVNASVNNLLSRIRGLGGPALQDIIGDSTDPTPTNINI</sequence>
<accession>E4V3M3</accession>
<organism evidence="3">
    <name type="scientific">Arthroderma gypseum (strain ATCC MYA-4604 / CBS 118893)</name>
    <name type="common">Microsporum gypseum</name>
    <dbReference type="NCBI Taxonomy" id="535722"/>
    <lineage>
        <taxon>Eukaryota</taxon>
        <taxon>Fungi</taxon>
        <taxon>Dikarya</taxon>
        <taxon>Ascomycota</taxon>
        <taxon>Pezizomycotina</taxon>
        <taxon>Eurotiomycetes</taxon>
        <taxon>Eurotiomycetidae</taxon>
        <taxon>Onygenales</taxon>
        <taxon>Arthrodermataceae</taxon>
        <taxon>Nannizzia</taxon>
    </lineage>
</organism>
<dbReference type="HOGENOM" id="CLU_032073_0_0_1"/>
<dbReference type="STRING" id="535722.E4V3M3"/>
<name>E4V3M3_ARTGP</name>
<proteinExistence type="predicted"/>
<evidence type="ECO:0000256" key="1">
    <source>
        <dbReference type="SAM" id="MobiDB-lite"/>
    </source>
</evidence>
<dbReference type="EMBL" id="DS989828">
    <property type="protein sequence ID" value="EFR04597.1"/>
    <property type="molecule type" value="Genomic_DNA"/>
</dbReference>
<dbReference type="VEuPathDB" id="FungiDB:MGYG_07603"/>
<feature type="region of interest" description="Disordered" evidence="1">
    <location>
        <begin position="358"/>
        <end position="436"/>
    </location>
</feature>
<feature type="compositionally biased region" description="Basic and acidic residues" evidence="1">
    <location>
        <begin position="415"/>
        <end position="428"/>
    </location>
</feature>
<dbReference type="GeneID" id="10025599"/>
<evidence type="ECO:0000313" key="2">
    <source>
        <dbReference type="EMBL" id="EFR04597.1"/>
    </source>
</evidence>
<dbReference type="OMA" id="ETIHKHH"/>
<dbReference type="OrthoDB" id="5382953at2759"/>
<dbReference type="InParanoid" id="E4V3M3"/>
<evidence type="ECO:0000313" key="3">
    <source>
        <dbReference type="Proteomes" id="UP000002669"/>
    </source>
</evidence>
<feature type="compositionally biased region" description="Polar residues" evidence="1">
    <location>
        <begin position="369"/>
        <end position="380"/>
    </location>
</feature>
<dbReference type="RefSeq" id="XP_003170360.1">
    <property type="nucleotide sequence ID" value="XM_003170312.1"/>
</dbReference>